<feature type="compositionally biased region" description="Polar residues" evidence="1">
    <location>
        <begin position="345"/>
        <end position="359"/>
    </location>
</feature>
<dbReference type="PROSITE" id="PS51332">
    <property type="entry name" value="B12_BINDING"/>
    <property type="match status" value="1"/>
</dbReference>
<protein>
    <submittedName>
        <fullName evidence="3">Cobalamin-dependent protein</fullName>
    </submittedName>
</protein>
<reference evidence="3 4" key="1">
    <citation type="journal article" date="2019" name="Int. J. Syst. Evol. Microbiol.">
        <title>The Global Catalogue of Microorganisms (GCM) 10K type strain sequencing project: providing services to taxonomists for standard genome sequencing and annotation.</title>
        <authorList>
            <consortium name="The Broad Institute Genomics Platform"/>
            <consortium name="The Broad Institute Genome Sequencing Center for Infectious Disease"/>
            <person name="Wu L."/>
            <person name="Ma J."/>
        </authorList>
    </citation>
    <scope>NUCLEOTIDE SEQUENCE [LARGE SCALE GENOMIC DNA]</scope>
    <source>
        <strain evidence="3 4">JCM 3367</strain>
    </source>
</reference>
<organism evidence="3 4">
    <name type="scientific">Pilimelia columellifera subsp. columellifera</name>
    <dbReference type="NCBI Taxonomy" id="706583"/>
    <lineage>
        <taxon>Bacteria</taxon>
        <taxon>Bacillati</taxon>
        <taxon>Actinomycetota</taxon>
        <taxon>Actinomycetes</taxon>
        <taxon>Micromonosporales</taxon>
        <taxon>Micromonosporaceae</taxon>
        <taxon>Pilimelia</taxon>
    </lineage>
</organism>
<name>A0ABN3MX48_9ACTN</name>
<accession>A0ABN3MX48</accession>
<dbReference type="Gene3D" id="1.10.1240.10">
    <property type="entry name" value="Methionine synthase domain"/>
    <property type="match status" value="1"/>
</dbReference>
<feature type="region of interest" description="Disordered" evidence="1">
    <location>
        <begin position="333"/>
        <end position="359"/>
    </location>
</feature>
<comment type="caution">
    <text evidence="3">The sequence shown here is derived from an EMBL/GenBank/DDBJ whole genome shotgun (WGS) entry which is preliminary data.</text>
</comment>
<proteinExistence type="predicted"/>
<dbReference type="InterPro" id="IPR003759">
    <property type="entry name" value="Cbl-bd_cap"/>
</dbReference>
<sequence length="359" mass="39604">MALITNDDQQTLLRHLTEPDEDAALGQVRGCLDAGIPPERLLVELVAPALARVGDRWQRDQLSVADEHVASYISERLLAAIVERNHPTPTGRGDLIVACAEGEWHALPARIVSDVLRLRGWQVRFLGACVPVSDIGPYLADVRPAGALFSATMSSRLPEVRRAVQVCHHAGVPTLVGGAALGAAGRLTYRIGADAWAPDALAAADLLEEWPPPLARKHIEPSANDEHARLSRDRWRLVDQVIKILIQRYPALRRFSPERLENAIDELDRIVDFLTSAVCLDDDHVFTEYVQWLVEVCVTHREPVALVELALQALTEQLGDRPRTQRVLTAGVTAAHTTRHRTDGPYTSQLVGSNGQRDR</sequence>
<dbReference type="InterPro" id="IPR036724">
    <property type="entry name" value="Cobalamin-bd_sf"/>
</dbReference>
<keyword evidence="4" id="KW-1185">Reference proteome</keyword>
<dbReference type="Pfam" id="PF02607">
    <property type="entry name" value="B12-binding_2"/>
    <property type="match status" value="1"/>
</dbReference>
<dbReference type="Pfam" id="PF02310">
    <property type="entry name" value="B12-binding"/>
    <property type="match status" value="1"/>
</dbReference>
<dbReference type="SUPFAM" id="SSF52242">
    <property type="entry name" value="Cobalamin (vitamin B12)-binding domain"/>
    <property type="match status" value="1"/>
</dbReference>
<evidence type="ECO:0000259" key="2">
    <source>
        <dbReference type="PROSITE" id="PS51332"/>
    </source>
</evidence>
<dbReference type="EMBL" id="BAAARY010000001">
    <property type="protein sequence ID" value="GAA2510616.1"/>
    <property type="molecule type" value="Genomic_DNA"/>
</dbReference>
<gene>
    <name evidence="3" type="ORF">GCM10010201_01670</name>
</gene>
<dbReference type="Gene3D" id="3.40.50.280">
    <property type="entry name" value="Cobalamin-binding domain"/>
    <property type="match status" value="1"/>
</dbReference>
<evidence type="ECO:0000313" key="3">
    <source>
        <dbReference type="EMBL" id="GAA2510616.1"/>
    </source>
</evidence>
<evidence type="ECO:0000256" key="1">
    <source>
        <dbReference type="SAM" id="MobiDB-lite"/>
    </source>
</evidence>
<feature type="domain" description="B12-binding" evidence="2">
    <location>
        <begin position="92"/>
        <end position="217"/>
    </location>
</feature>
<dbReference type="InterPro" id="IPR036594">
    <property type="entry name" value="Meth_synthase_dom"/>
</dbReference>
<dbReference type="RefSeq" id="WP_344166760.1">
    <property type="nucleotide sequence ID" value="NZ_BAAARY010000001.1"/>
</dbReference>
<dbReference type="InterPro" id="IPR006158">
    <property type="entry name" value="Cobalamin-bd"/>
</dbReference>
<dbReference type="Proteomes" id="UP001499978">
    <property type="component" value="Unassembled WGS sequence"/>
</dbReference>
<evidence type="ECO:0000313" key="4">
    <source>
        <dbReference type="Proteomes" id="UP001499978"/>
    </source>
</evidence>